<dbReference type="EC" id="3.1.3.2" evidence="7"/>
<evidence type="ECO:0000256" key="2">
    <source>
        <dbReference type="ARBA" id="ARBA00008723"/>
    </source>
</evidence>
<dbReference type="InterPro" id="IPR041792">
    <property type="entry name" value="MPP_PAP"/>
</dbReference>
<keyword evidence="13" id="KW-1185">Reference proteome</keyword>
<evidence type="ECO:0000313" key="12">
    <source>
        <dbReference type="EnsemblPlants" id="Zm00001eb369460_P002"/>
    </source>
</evidence>
<keyword evidence="14" id="KW-1267">Proteomics identification</keyword>
<organism evidence="12 13">
    <name type="scientific">Zea mays</name>
    <name type="common">Maize</name>
    <dbReference type="NCBI Taxonomy" id="4577"/>
    <lineage>
        <taxon>Eukaryota</taxon>
        <taxon>Viridiplantae</taxon>
        <taxon>Streptophyta</taxon>
        <taxon>Embryophyta</taxon>
        <taxon>Tracheophyta</taxon>
        <taxon>Spermatophyta</taxon>
        <taxon>Magnoliopsida</taxon>
        <taxon>Liliopsida</taxon>
        <taxon>Poales</taxon>
        <taxon>Poaceae</taxon>
        <taxon>PACMAD clade</taxon>
        <taxon>Panicoideae</taxon>
        <taxon>Andropogonodae</taxon>
        <taxon>Andropogoneae</taxon>
        <taxon>Tripsacinae</taxon>
        <taxon>Zea</taxon>
    </lineage>
</organism>
<dbReference type="SUPFAM" id="SSF56300">
    <property type="entry name" value="Metallo-dependent phosphatases"/>
    <property type="match status" value="1"/>
</dbReference>
<dbReference type="Pfam" id="PF16656">
    <property type="entry name" value="Pur_ac_phosph_N"/>
    <property type="match status" value="1"/>
</dbReference>
<dbReference type="Pfam" id="PF17808">
    <property type="entry name" value="fn3_PAP"/>
    <property type="match status" value="1"/>
</dbReference>
<evidence type="ECO:0000256" key="5">
    <source>
        <dbReference type="ARBA" id="ARBA00022729"/>
    </source>
</evidence>
<evidence type="ECO:0000259" key="8">
    <source>
        <dbReference type="Pfam" id="PF00149"/>
    </source>
</evidence>
<comment type="subunit">
    <text evidence="3">Homodimer.</text>
</comment>
<dbReference type="GO" id="GO:0005576">
    <property type="term" value="C:extracellular region"/>
    <property type="evidence" value="ECO:0007669"/>
    <property type="project" value="UniProtKB-SubCell"/>
</dbReference>
<feature type="domain" description="Purple acid phosphatase N-terminal" evidence="10">
    <location>
        <begin position="210"/>
        <end position="310"/>
    </location>
</feature>
<keyword evidence="4" id="KW-0964">Secreted</keyword>
<evidence type="ECO:0000256" key="3">
    <source>
        <dbReference type="ARBA" id="ARBA00011738"/>
    </source>
</evidence>
<dbReference type="InterPro" id="IPR029052">
    <property type="entry name" value="Metallo-depent_PP-like"/>
</dbReference>
<name>A0A804QYN3_MAIZE</name>
<accession>A0A804QYN3</accession>
<feature type="domain" description="Purple acid phosphatase Fn3-like" evidence="11">
    <location>
        <begin position="74"/>
        <end position="204"/>
    </location>
</feature>
<dbReference type="Pfam" id="PF14008">
    <property type="entry name" value="Metallophos_C"/>
    <property type="match status" value="1"/>
</dbReference>
<dbReference type="Pfam" id="PF00149">
    <property type="entry name" value="Metallophos"/>
    <property type="match status" value="1"/>
</dbReference>
<evidence type="ECO:0000256" key="4">
    <source>
        <dbReference type="ARBA" id="ARBA00022525"/>
    </source>
</evidence>
<evidence type="ECO:0000256" key="6">
    <source>
        <dbReference type="ARBA" id="ARBA00023180"/>
    </source>
</evidence>
<evidence type="ECO:0000259" key="11">
    <source>
        <dbReference type="Pfam" id="PF17808"/>
    </source>
</evidence>
<comment type="similarity">
    <text evidence="2 7">Belongs to the metallophosphoesterase superfamily. Purple acid phosphatase family.</text>
</comment>
<reference evidence="13" key="1">
    <citation type="journal article" date="2009" name="Science">
        <title>The B73 maize genome: complexity, diversity, and dynamics.</title>
        <authorList>
            <person name="Schnable P.S."/>
            <person name="Ware D."/>
            <person name="Fulton R.S."/>
            <person name="Stein J.C."/>
            <person name="Wei F."/>
            <person name="Pasternak S."/>
            <person name="Liang C."/>
            <person name="Zhang J."/>
            <person name="Fulton L."/>
            <person name="Graves T.A."/>
            <person name="Minx P."/>
            <person name="Reily A.D."/>
            <person name="Courtney L."/>
            <person name="Kruchowski S.S."/>
            <person name="Tomlinson C."/>
            <person name="Strong C."/>
            <person name="Delehaunty K."/>
            <person name="Fronick C."/>
            <person name="Courtney B."/>
            <person name="Rock S.M."/>
            <person name="Belter E."/>
            <person name="Du F."/>
            <person name="Kim K."/>
            <person name="Abbott R.M."/>
            <person name="Cotton M."/>
            <person name="Levy A."/>
            <person name="Marchetto P."/>
            <person name="Ochoa K."/>
            <person name="Jackson S.M."/>
            <person name="Gillam B."/>
            <person name="Chen W."/>
            <person name="Yan L."/>
            <person name="Higginbotham J."/>
            <person name="Cardenas M."/>
            <person name="Waligorski J."/>
            <person name="Applebaum E."/>
            <person name="Phelps L."/>
            <person name="Falcone J."/>
            <person name="Kanchi K."/>
            <person name="Thane T."/>
            <person name="Scimone A."/>
            <person name="Thane N."/>
            <person name="Henke J."/>
            <person name="Wang T."/>
            <person name="Ruppert J."/>
            <person name="Shah N."/>
            <person name="Rotter K."/>
            <person name="Hodges J."/>
            <person name="Ingenthron E."/>
            <person name="Cordes M."/>
            <person name="Kohlberg S."/>
            <person name="Sgro J."/>
            <person name="Delgado B."/>
            <person name="Mead K."/>
            <person name="Chinwalla A."/>
            <person name="Leonard S."/>
            <person name="Crouse K."/>
            <person name="Collura K."/>
            <person name="Kudrna D."/>
            <person name="Currie J."/>
            <person name="He R."/>
            <person name="Angelova A."/>
            <person name="Rajasekar S."/>
            <person name="Mueller T."/>
            <person name="Lomeli R."/>
            <person name="Scara G."/>
            <person name="Ko A."/>
            <person name="Delaney K."/>
            <person name="Wissotski M."/>
            <person name="Lopez G."/>
            <person name="Campos D."/>
            <person name="Braidotti M."/>
            <person name="Ashley E."/>
            <person name="Golser W."/>
            <person name="Kim H."/>
            <person name="Lee S."/>
            <person name="Lin J."/>
            <person name="Dujmic Z."/>
            <person name="Kim W."/>
            <person name="Talag J."/>
            <person name="Zuccolo A."/>
            <person name="Fan C."/>
            <person name="Sebastian A."/>
            <person name="Kramer M."/>
            <person name="Spiegel L."/>
            <person name="Nascimento L."/>
            <person name="Zutavern T."/>
            <person name="Miller B."/>
            <person name="Ambroise C."/>
            <person name="Muller S."/>
            <person name="Spooner W."/>
            <person name="Narechania A."/>
            <person name="Ren L."/>
            <person name="Wei S."/>
            <person name="Kumari S."/>
            <person name="Faga B."/>
            <person name="Levy M.J."/>
            <person name="McMahan L."/>
            <person name="Van Buren P."/>
            <person name="Vaughn M.W."/>
            <person name="Ying K."/>
            <person name="Yeh C.-T."/>
            <person name="Emrich S.J."/>
            <person name="Jia Y."/>
            <person name="Kalyanaraman A."/>
            <person name="Hsia A.-P."/>
            <person name="Barbazuk W.B."/>
            <person name="Baucom R.S."/>
            <person name="Brutnell T.P."/>
            <person name="Carpita N.C."/>
            <person name="Chaparro C."/>
            <person name="Chia J.-M."/>
            <person name="Deragon J.-M."/>
            <person name="Estill J.C."/>
            <person name="Fu Y."/>
            <person name="Jeddeloh J.A."/>
            <person name="Han Y."/>
            <person name="Lee H."/>
            <person name="Li P."/>
            <person name="Lisch D.R."/>
            <person name="Liu S."/>
            <person name="Liu Z."/>
            <person name="Nagel D.H."/>
            <person name="McCann M.C."/>
            <person name="SanMiguel P."/>
            <person name="Myers A.M."/>
            <person name="Nettleton D."/>
            <person name="Nguyen J."/>
            <person name="Penning B.W."/>
            <person name="Ponnala L."/>
            <person name="Schneider K.L."/>
            <person name="Schwartz D.C."/>
            <person name="Sharma A."/>
            <person name="Soderlund C."/>
            <person name="Springer N.M."/>
            <person name="Sun Q."/>
            <person name="Wang H."/>
            <person name="Waterman M."/>
            <person name="Westerman R."/>
            <person name="Wolfgruber T.K."/>
            <person name="Yang L."/>
            <person name="Yu Y."/>
            <person name="Zhang L."/>
            <person name="Zhou S."/>
            <person name="Zhu Q."/>
            <person name="Bennetzen J.L."/>
            <person name="Dawe R.K."/>
            <person name="Jiang J."/>
            <person name="Jiang N."/>
            <person name="Presting G.G."/>
            <person name="Wessler S.R."/>
            <person name="Aluru S."/>
            <person name="Martienssen R.A."/>
            <person name="Clifton S.W."/>
            <person name="McCombie W.R."/>
            <person name="Wing R.A."/>
            <person name="Wilson R.K."/>
        </authorList>
    </citation>
    <scope>NUCLEOTIDE SEQUENCE [LARGE SCALE GENOMIC DNA]</scope>
    <source>
        <strain evidence="13">cv. B73</strain>
    </source>
</reference>
<dbReference type="InParanoid" id="A0A804QYN3"/>
<dbReference type="Gene3D" id="2.60.40.380">
    <property type="entry name" value="Purple acid phosphatase-like, N-terminal"/>
    <property type="match status" value="1"/>
</dbReference>
<dbReference type="PANTHER" id="PTHR45778:SF35">
    <property type="entry name" value="PURPLE ACID PHOSPHATASE"/>
    <property type="match status" value="1"/>
</dbReference>
<dbReference type="PANTHER" id="PTHR45778">
    <property type="entry name" value="PURPLE ACID PHOSPHATASE-RELATED"/>
    <property type="match status" value="1"/>
</dbReference>
<sequence>MGLSGSGAVASIVFLGLCATVSCWPAPPPPEMLHESFAGKSEFRTVNRRRLSSCSNPSPYLSINVSSGGAPLPDEAFLTVTVAGVLRPDADDWVAMITPCSSSVSGCPLSGVNYVQTGDLAHLPLLCHYPVKAQYMKRDPGYLGCKTAACQKRDASGACSVRTCAATVTFHVINFRTDVEFVLFSGGFRTPCVLKRSGALRFANPASPLYGHLSSTDSTATSMRLTWVSGDGRPQQVQYGGGKSATSQVATFTRNDMCSSPLLPSPAKDFGWHDPGYIHTAVMTGLQPSQSYTYRYGSDSVGWSDTNTFRMPPAAGSDETSFVIYGDMGKAPLDPSVEHYIQPGSISVVKAVAKEIQTGKVNSVFHIGDISYATGFLVEWDFFLNLIAPLASRVPYMTAIGNHERDYAESGSVYVTPDSGGECGVAYESYFRMPAVSKDKPWYSIEQGSVHFVVMSTEHKWSEMSEQYKWMNQDLSSVNRSRTPWVIFIGHRPMYSSHVGIPVNVDLAFVASVEPLLLKHQVDLVFFGHVHNYERTCAIYKNICKGKPKKDESGIDTYDNSKYTAPVHATVGAGGFSLDKFPRIVLNKWSLSRVSEFGYARVHATRGDMLVQIDVALDNENSRKFRKNAIWASPSEQLLLYFLQFVSSSTMEVLDQFRFVKPDPARRLRNKPV</sequence>
<dbReference type="GO" id="GO:0046872">
    <property type="term" value="F:metal ion binding"/>
    <property type="evidence" value="ECO:0007669"/>
    <property type="project" value="InterPro"/>
</dbReference>
<dbReference type="InterPro" id="IPR025733">
    <property type="entry name" value="PAPs_C"/>
</dbReference>
<dbReference type="InterPro" id="IPR015914">
    <property type="entry name" value="PAPs_N"/>
</dbReference>
<evidence type="ECO:0000259" key="10">
    <source>
        <dbReference type="Pfam" id="PF16656"/>
    </source>
</evidence>
<evidence type="ECO:0000256" key="1">
    <source>
        <dbReference type="ARBA" id="ARBA00004613"/>
    </source>
</evidence>
<proteinExistence type="evidence at protein level"/>
<protein>
    <recommendedName>
        <fullName evidence="7">Purple acid phosphatase</fullName>
        <ecNumber evidence="7">3.1.3.2</ecNumber>
    </recommendedName>
</protein>
<feature type="domain" description="Calcineurin-like phosphoesterase" evidence="8">
    <location>
        <begin position="322"/>
        <end position="533"/>
    </location>
</feature>
<reference evidence="12" key="2">
    <citation type="submission" date="2019-07" db="EMBL/GenBank/DDBJ databases">
        <authorList>
            <person name="Seetharam A."/>
            <person name="Woodhouse M."/>
            <person name="Cannon E."/>
        </authorList>
    </citation>
    <scope>NUCLEOTIDE SEQUENCE [LARGE SCALE GENOMIC DNA]</scope>
    <source>
        <strain evidence="12">cv. B73</strain>
    </source>
</reference>
<evidence type="ECO:0000256" key="7">
    <source>
        <dbReference type="RuleBase" id="RU361203"/>
    </source>
</evidence>
<dbReference type="EnsemblPlants" id="Zm00001eb369460_T002">
    <property type="protein sequence ID" value="Zm00001eb369460_P002"/>
    <property type="gene ID" value="Zm00001eb369460"/>
</dbReference>
<keyword evidence="5 7" id="KW-0732">Signal</keyword>
<dbReference type="GO" id="GO:0003993">
    <property type="term" value="F:acid phosphatase activity"/>
    <property type="evidence" value="ECO:0007669"/>
    <property type="project" value="UniProtKB-EC"/>
</dbReference>
<dbReference type="Proteomes" id="UP000007305">
    <property type="component" value="Chromosome 8"/>
</dbReference>
<feature type="signal peptide" evidence="7">
    <location>
        <begin position="1"/>
        <end position="23"/>
    </location>
</feature>
<gene>
    <name evidence="12" type="primary">LOC100191994</name>
</gene>
<feature type="domain" description="Purple acid phosphatase C-terminal" evidence="9">
    <location>
        <begin position="565"/>
        <end position="612"/>
    </location>
</feature>
<comment type="catalytic activity">
    <reaction evidence="7">
        <text>a phosphate monoester + H2O = an alcohol + phosphate</text>
        <dbReference type="Rhea" id="RHEA:15017"/>
        <dbReference type="ChEBI" id="CHEBI:15377"/>
        <dbReference type="ChEBI" id="CHEBI:30879"/>
        <dbReference type="ChEBI" id="CHEBI:43474"/>
        <dbReference type="ChEBI" id="CHEBI:67140"/>
        <dbReference type="EC" id="3.1.3.2"/>
    </reaction>
</comment>
<evidence type="ECO:0000259" key="9">
    <source>
        <dbReference type="Pfam" id="PF14008"/>
    </source>
</evidence>
<feature type="chain" id="PRO_5033111778" description="Purple acid phosphatase" evidence="7">
    <location>
        <begin position="24"/>
        <end position="673"/>
    </location>
</feature>
<reference evidence="12" key="3">
    <citation type="submission" date="2021-05" db="UniProtKB">
        <authorList>
            <consortium name="EnsemblPlants"/>
        </authorList>
    </citation>
    <scope>IDENTIFICATION</scope>
    <source>
        <strain evidence="12">cv. B73</strain>
    </source>
</reference>
<comment type="subcellular location">
    <subcellularLocation>
        <location evidence="1">Secreted</location>
    </subcellularLocation>
</comment>
<keyword evidence="6" id="KW-0325">Glycoprotein</keyword>
<keyword evidence="7" id="KW-0378">Hydrolase</keyword>
<dbReference type="CDD" id="cd00839">
    <property type="entry name" value="MPP_PAPs"/>
    <property type="match status" value="1"/>
</dbReference>
<dbReference type="InterPro" id="IPR008963">
    <property type="entry name" value="Purple_acid_Pase-like_N"/>
</dbReference>
<dbReference type="SUPFAM" id="SSF49363">
    <property type="entry name" value="Purple acid phosphatase, N-terminal domain"/>
    <property type="match status" value="1"/>
</dbReference>
<dbReference type="Gramene" id="Zm00001eb369460_T002">
    <property type="protein sequence ID" value="Zm00001eb369460_P002"/>
    <property type="gene ID" value="Zm00001eb369460"/>
</dbReference>
<dbReference type="Gene3D" id="3.60.21.10">
    <property type="match status" value="1"/>
</dbReference>
<dbReference type="InterPro" id="IPR040974">
    <property type="entry name" value="Fn3_PAP"/>
</dbReference>
<dbReference type="AlphaFoldDB" id="A0A804QYN3"/>
<dbReference type="InterPro" id="IPR004843">
    <property type="entry name" value="Calcineurin-like_PHP"/>
</dbReference>
<evidence type="ECO:0007829" key="14">
    <source>
        <dbReference type="PeptideAtlas" id="A0A804QYN3"/>
    </source>
</evidence>
<evidence type="ECO:0000313" key="13">
    <source>
        <dbReference type="Proteomes" id="UP000007305"/>
    </source>
</evidence>